<keyword evidence="2" id="KW-0472">Membrane</keyword>
<feature type="compositionally biased region" description="Low complexity" evidence="1">
    <location>
        <begin position="153"/>
        <end position="164"/>
    </location>
</feature>
<dbReference type="EMBL" id="CP012382">
    <property type="protein sequence ID" value="AKZ57317.1"/>
    <property type="molecule type" value="Genomic_DNA"/>
</dbReference>
<dbReference type="Proteomes" id="UP000061018">
    <property type="component" value="Chromosome"/>
</dbReference>
<proteinExistence type="predicted"/>
<feature type="region of interest" description="Disordered" evidence="1">
    <location>
        <begin position="200"/>
        <end position="290"/>
    </location>
</feature>
<dbReference type="AlphaFoldDB" id="A0A0K2AWW4"/>
<feature type="transmembrane region" description="Helical" evidence="2">
    <location>
        <begin position="46"/>
        <end position="67"/>
    </location>
</feature>
<feature type="transmembrane region" description="Helical" evidence="2">
    <location>
        <begin position="115"/>
        <end position="136"/>
    </location>
</feature>
<accession>A0A0K2AWW4</accession>
<gene>
    <name evidence="3" type="ORF">SAM23877_4272</name>
</gene>
<feature type="transmembrane region" description="Helical" evidence="2">
    <location>
        <begin position="88"/>
        <end position="109"/>
    </location>
</feature>
<evidence type="ECO:0000313" key="4">
    <source>
        <dbReference type="Proteomes" id="UP000061018"/>
    </source>
</evidence>
<name>A0A0K2AWW4_STRA7</name>
<organism evidence="3 4">
    <name type="scientific">Streptomyces ambofaciens (strain ATCC 23877 / 3486 / DSM 40053 / JCM 4204 / NBRC 12836 / NRRL B-2516)</name>
    <dbReference type="NCBI Taxonomy" id="278992"/>
    <lineage>
        <taxon>Bacteria</taxon>
        <taxon>Bacillati</taxon>
        <taxon>Actinomycetota</taxon>
        <taxon>Actinomycetes</taxon>
        <taxon>Kitasatosporales</taxon>
        <taxon>Streptomycetaceae</taxon>
        <taxon>Streptomyces</taxon>
    </lineage>
</organism>
<sequence>MDTARNRRQAAPGTCTAFARFVLCGGGVGLASSFAVAALASWLPWALANALVTAGSTLLATELHARFTFGAGRSATWREHAQSAGSAAAAYAVTCAAVFGLHCMVATSGPVLEQAVYLSASALAGVARFALLRLVVFARTRSRASGAEDRAPAEAAARPAVSGAERPHGARRGALVPYGTKAPKELQHHLPALVLRRPSVSARPPGTAAGVRGSRMRDRRPPACRCPAVPGLRAFRPGDPDGARSSVLPSESIACGTGSRSYHGAAGGGPSSLRATRSGRQPRRRPATTLASRLHHRTVMRVLLPGSSCLPGLARSRLREKP</sequence>
<dbReference type="KEGG" id="samb:SAM23877_4272"/>
<evidence type="ECO:0008006" key="5">
    <source>
        <dbReference type="Google" id="ProtNLM"/>
    </source>
</evidence>
<reference evidence="4" key="1">
    <citation type="journal article" date="2015" name="J. Biotechnol.">
        <title>Complete genome sequence of Streptomyces ambofaciens ATCC 23877, the spiramycin producer.</title>
        <authorList>
            <person name="Thibessard A."/>
            <person name="Haas D."/>
            <person name="Gerbaud C."/>
            <person name="Aigle B."/>
            <person name="Lautru S."/>
            <person name="Pernodet J.L."/>
            <person name="Leblond P."/>
        </authorList>
    </citation>
    <scope>NUCLEOTIDE SEQUENCE [LARGE SCALE GENOMIC DNA]</scope>
    <source>
        <strain evidence="4">ATCC 23877 / 3486 / DSM 40053 / JCM 4204 / NBRC 12836 / NRRL B-2516</strain>
    </source>
</reference>
<evidence type="ECO:0000256" key="2">
    <source>
        <dbReference type="SAM" id="Phobius"/>
    </source>
</evidence>
<keyword evidence="2" id="KW-0812">Transmembrane</keyword>
<feature type="transmembrane region" description="Helical" evidence="2">
    <location>
        <begin position="21"/>
        <end position="40"/>
    </location>
</feature>
<evidence type="ECO:0000313" key="3">
    <source>
        <dbReference type="EMBL" id="AKZ57317.1"/>
    </source>
</evidence>
<evidence type="ECO:0000256" key="1">
    <source>
        <dbReference type="SAM" id="MobiDB-lite"/>
    </source>
</evidence>
<feature type="region of interest" description="Disordered" evidence="1">
    <location>
        <begin position="147"/>
        <end position="175"/>
    </location>
</feature>
<keyword evidence="2" id="KW-1133">Transmembrane helix</keyword>
<protein>
    <recommendedName>
        <fullName evidence="5">GtrA-like protein domain-containing protein</fullName>
    </recommendedName>
</protein>